<keyword evidence="4" id="KW-1185">Reference proteome</keyword>
<dbReference type="GeneID" id="63715857"/>
<dbReference type="EMBL" id="LAYC01000001">
    <property type="protein sequence ID" value="KYK62069.1"/>
    <property type="molecule type" value="Genomic_DNA"/>
</dbReference>
<gene>
    <name evidence="3" type="ORF">DCS_03214</name>
</gene>
<evidence type="ECO:0000259" key="2">
    <source>
        <dbReference type="PROSITE" id="PS51910"/>
    </source>
</evidence>
<proteinExistence type="predicted"/>
<dbReference type="GO" id="GO:0004568">
    <property type="term" value="F:chitinase activity"/>
    <property type="evidence" value="ECO:0007669"/>
    <property type="project" value="TreeGrafter"/>
</dbReference>
<evidence type="ECO:0000256" key="1">
    <source>
        <dbReference type="SAM" id="MobiDB-lite"/>
    </source>
</evidence>
<dbReference type="GO" id="GO:0005576">
    <property type="term" value="C:extracellular region"/>
    <property type="evidence" value="ECO:0007669"/>
    <property type="project" value="TreeGrafter"/>
</dbReference>
<accession>A0A151GY84</accession>
<evidence type="ECO:0000313" key="3">
    <source>
        <dbReference type="EMBL" id="KYK62069.1"/>
    </source>
</evidence>
<evidence type="ECO:0000313" key="4">
    <source>
        <dbReference type="Proteomes" id="UP000076580"/>
    </source>
</evidence>
<dbReference type="Proteomes" id="UP000076580">
    <property type="component" value="Chromosome 01"/>
</dbReference>
<dbReference type="InParanoid" id="A0A151GY84"/>
<dbReference type="Gene3D" id="3.20.20.80">
    <property type="entry name" value="Glycosidases"/>
    <property type="match status" value="1"/>
</dbReference>
<dbReference type="PANTHER" id="PTHR45708:SF47">
    <property type="entry name" value="ENDOCHITINASE A"/>
    <property type="match status" value="1"/>
</dbReference>
<dbReference type="AlphaFoldDB" id="A0A151GY84"/>
<feature type="domain" description="GH18" evidence="2">
    <location>
        <begin position="12"/>
        <end position="330"/>
    </location>
</feature>
<reference evidence="3 4" key="1">
    <citation type="journal article" date="2016" name="Sci. Rep.">
        <title>Insights into Adaptations to a Near-Obligate Nematode Endoparasitic Lifestyle from the Finished Genome of Drechmeria coniospora.</title>
        <authorList>
            <person name="Zhang L."/>
            <person name="Zhou Z."/>
            <person name="Guo Q."/>
            <person name="Fokkens L."/>
            <person name="Miskei M."/>
            <person name="Pocsi I."/>
            <person name="Zhang W."/>
            <person name="Chen M."/>
            <person name="Wang L."/>
            <person name="Sun Y."/>
            <person name="Donzelli B.G."/>
            <person name="Gibson D.M."/>
            <person name="Nelson D.R."/>
            <person name="Luo J.G."/>
            <person name="Rep M."/>
            <person name="Liu H."/>
            <person name="Yang S."/>
            <person name="Wang J."/>
            <person name="Krasnoff S.B."/>
            <person name="Xu Y."/>
            <person name="Molnar I."/>
            <person name="Lin M."/>
        </authorList>
    </citation>
    <scope>NUCLEOTIDE SEQUENCE [LARGE SCALE GENOMIC DNA]</scope>
    <source>
        <strain evidence="3 4">ARSEF 6962</strain>
    </source>
</reference>
<dbReference type="STRING" id="98403.A0A151GY84"/>
<dbReference type="PROSITE" id="PS51910">
    <property type="entry name" value="GH18_2"/>
    <property type="match status" value="1"/>
</dbReference>
<dbReference type="InterPro" id="IPR017853">
    <property type="entry name" value="GH"/>
</dbReference>
<dbReference type="SUPFAM" id="SSF51445">
    <property type="entry name" value="(Trans)glycosidases"/>
    <property type="match status" value="1"/>
</dbReference>
<dbReference type="InterPro" id="IPR050542">
    <property type="entry name" value="Glycosyl_Hydrlase18_Chitinase"/>
</dbReference>
<sequence>MALSIANAGANGALNGFWGQHGGHNLREFCDTGIQYATLGFVNMSPENDYTEAGYPGINFSAHCWADSYLDKKGQPTKLLSHCNSLKEDIEYCRDRGVKVILAIGGDYNAKSNYKVSTTENGEYFADFLYNAFGPYSPSWKGPRPFDISPTEHVEVDGFDFDIEAKLDNKPYIAMIDRLRKLDQSLIITGSPQCHLADEWQHMKLMLQKAAFDALFIQFYNNPSCDYIPGNGGFGEKFNLDDWVDFMATTEKSRNAKLFVGLPVNGVTSGGNSAAGSGYVSPDEMQELVCKYRGTKNWGGISLWDLNLSAENVVGGKPFHEHVLDALRHGCGTEKPTTTEVKATSSPVWSNSTVTTQAPFVTSTVYTTLVRTITECPPQVVDCPLGTVKTEVVPLYTTVCPFTKTGTPAAETGMPFPETDEESSGNESVHRPVSKARITQTLATPSPHSTKHACAHGHCPGRFQAGSCHGRNCSAVAVPTDRWTTAVVSPPVVPTMPVQAGASTVTLGLAGVLIATALQLLAL</sequence>
<dbReference type="PANTHER" id="PTHR45708">
    <property type="entry name" value="ENDOCHITINASE"/>
    <property type="match status" value="1"/>
</dbReference>
<name>A0A151GY84_DRECN</name>
<dbReference type="GO" id="GO:0005975">
    <property type="term" value="P:carbohydrate metabolic process"/>
    <property type="evidence" value="ECO:0007669"/>
    <property type="project" value="InterPro"/>
</dbReference>
<dbReference type="InterPro" id="IPR001223">
    <property type="entry name" value="Glyco_hydro18_cat"/>
</dbReference>
<protein>
    <recommendedName>
        <fullName evidence="2">GH18 domain-containing protein</fullName>
    </recommendedName>
</protein>
<feature type="region of interest" description="Disordered" evidence="1">
    <location>
        <begin position="411"/>
        <end position="433"/>
    </location>
</feature>
<comment type="caution">
    <text evidence="3">The sequence shown here is derived from an EMBL/GenBank/DDBJ whole genome shotgun (WGS) entry which is preliminary data.</text>
</comment>
<dbReference type="Pfam" id="PF00704">
    <property type="entry name" value="Glyco_hydro_18"/>
    <property type="match status" value="1"/>
</dbReference>
<dbReference type="RefSeq" id="XP_040661421.1">
    <property type="nucleotide sequence ID" value="XM_040800538.1"/>
</dbReference>
<organism evidence="3 4">
    <name type="scientific">Drechmeria coniospora</name>
    <name type="common">Nematophagous fungus</name>
    <name type="synonym">Meria coniospora</name>
    <dbReference type="NCBI Taxonomy" id="98403"/>
    <lineage>
        <taxon>Eukaryota</taxon>
        <taxon>Fungi</taxon>
        <taxon>Dikarya</taxon>
        <taxon>Ascomycota</taxon>
        <taxon>Pezizomycotina</taxon>
        <taxon>Sordariomycetes</taxon>
        <taxon>Hypocreomycetidae</taxon>
        <taxon>Hypocreales</taxon>
        <taxon>Ophiocordycipitaceae</taxon>
        <taxon>Drechmeria</taxon>
    </lineage>
</organism>